<reference evidence="2 3" key="1">
    <citation type="submission" date="2014-09" db="EMBL/GenBank/DDBJ databases">
        <title>Sporocytophaga myxococcoides PG-01 genome sequencing.</title>
        <authorList>
            <person name="Liu L."/>
            <person name="Gao P.J."/>
            <person name="Chen G.J."/>
            <person name="Wang L.S."/>
        </authorList>
    </citation>
    <scope>NUCLEOTIDE SEQUENCE [LARGE SCALE GENOMIC DNA]</scope>
    <source>
        <strain evidence="2 3">PG-01</strain>
    </source>
</reference>
<dbReference type="InterPro" id="IPR025646">
    <property type="entry name" value="DUF4350"/>
</dbReference>
<dbReference type="OrthoDB" id="1111222at2"/>
<proteinExistence type="predicted"/>
<feature type="domain" description="DUF4350" evidence="1">
    <location>
        <begin position="40"/>
        <end position="233"/>
    </location>
</feature>
<sequence>MKKKEVKYGLGLLSLFILLVIVEYNQPEPIDWSHNYSVEKKSPFGSYGLFKLLPGYFKNSKITTSRKTIYETEKEFADSTFNYIIIGDQFNPSTEDIVALKDILNKGNDVFIAASYFSNEVEDSLGFYAGSKLFRDLHISSDSLFKKAPDTIEVAFVAPYSEKPNTYKFENNHLSSVFDSLNKYPENRVLAATSKGDPVIIYKRIGNGRLFLSSFPLAYTNYYFTRPSGKSFIEKSFNFFQPDKTILWDIYYHGEVVVSTNPLRFVLGNNALRYSLYLTTLAAVLFIMFEGKRKQRIIPIIEPVTNNSLEFIRTISNLYFSKGNHKNIASKKIVYFFDHIKNHYYIQVSDPDFKKRLIAKSGMEEVKVNHLLNYIDTIKSKSSLSGEDLIKLNNLIEDFLKNCR</sequence>
<evidence type="ECO:0000313" key="3">
    <source>
        <dbReference type="Proteomes" id="UP000030185"/>
    </source>
</evidence>
<organism evidence="2 3">
    <name type="scientific">Sporocytophaga myxococcoides</name>
    <dbReference type="NCBI Taxonomy" id="153721"/>
    <lineage>
        <taxon>Bacteria</taxon>
        <taxon>Pseudomonadati</taxon>
        <taxon>Bacteroidota</taxon>
        <taxon>Cytophagia</taxon>
        <taxon>Cytophagales</taxon>
        <taxon>Cytophagaceae</taxon>
        <taxon>Sporocytophaga</taxon>
    </lineage>
</organism>
<dbReference type="Pfam" id="PF14258">
    <property type="entry name" value="DUF4350"/>
    <property type="match status" value="1"/>
</dbReference>
<keyword evidence="3" id="KW-1185">Reference proteome</keyword>
<name>A0A098LMJ6_9BACT</name>
<dbReference type="AlphaFoldDB" id="A0A098LMJ6"/>
<comment type="caution">
    <text evidence="2">The sequence shown here is derived from an EMBL/GenBank/DDBJ whole genome shotgun (WGS) entry which is preliminary data.</text>
</comment>
<dbReference type="EMBL" id="BBLT01000011">
    <property type="protein sequence ID" value="GAL87238.1"/>
    <property type="molecule type" value="Genomic_DNA"/>
</dbReference>
<dbReference type="Proteomes" id="UP000030185">
    <property type="component" value="Unassembled WGS sequence"/>
</dbReference>
<gene>
    <name evidence="2" type="ORF">MYP_4468</name>
</gene>
<protein>
    <recommendedName>
        <fullName evidence="1">DUF4350 domain-containing protein</fullName>
    </recommendedName>
</protein>
<evidence type="ECO:0000313" key="2">
    <source>
        <dbReference type="EMBL" id="GAL87238.1"/>
    </source>
</evidence>
<dbReference type="eggNOG" id="ENOG502Z8TX">
    <property type="taxonomic scope" value="Bacteria"/>
</dbReference>
<dbReference type="RefSeq" id="WP_045468251.1">
    <property type="nucleotide sequence ID" value="NZ_BBLT01000011.1"/>
</dbReference>
<accession>A0A098LMJ6</accession>
<evidence type="ECO:0000259" key="1">
    <source>
        <dbReference type="Pfam" id="PF14258"/>
    </source>
</evidence>
<dbReference type="STRING" id="153721.MYP_4468"/>